<evidence type="ECO:0000256" key="1">
    <source>
        <dbReference type="SAM" id="Coils"/>
    </source>
</evidence>
<protein>
    <submittedName>
        <fullName evidence="2">Uncharacterized protein</fullName>
    </submittedName>
</protein>
<dbReference type="STRING" id="6265.A0A0B2W2J9"/>
<keyword evidence="3" id="KW-1185">Reference proteome</keyword>
<comment type="caution">
    <text evidence="2">The sequence shown here is derived from an EMBL/GenBank/DDBJ whole genome shotgun (WGS) entry which is preliminary data.</text>
</comment>
<sequence>MEGSLHDIYPKSYVTIAIDRKNDNASAEAESKQAELRRHLRDRDRTIRELEEELRAKDAIIADKCHLIECLEQWYPESFAADVASLGNTSELTIQYVDSNEMQTTSVGDARRMLEQYEEEHRMRLKLTEQNEQLLSQWDAALEYVEQVQKQLQEEMRRTNALRDENASLRKRIRETSQTSRAKCILHVFEQKEEEYPNAL</sequence>
<dbReference type="Proteomes" id="UP000031036">
    <property type="component" value="Unassembled WGS sequence"/>
</dbReference>
<accession>A0A0B2W2J9</accession>
<gene>
    <name evidence="2" type="ORF">Tcan_07439</name>
</gene>
<evidence type="ECO:0000313" key="3">
    <source>
        <dbReference type="Proteomes" id="UP000031036"/>
    </source>
</evidence>
<organism evidence="2 3">
    <name type="scientific">Toxocara canis</name>
    <name type="common">Canine roundworm</name>
    <dbReference type="NCBI Taxonomy" id="6265"/>
    <lineage>
        <taxon>Eukaryota</taxon>
        <taxon>Metazoa</taxon>
        <taxon>Ecdysozoa</taxon>
        <taxon>Nematoda</taxon>
        <taxon>Chromadorea</taxon>
        <taxon>Rhabditida</taxon>
        <taxon>Spirurina</taxon>
        <taxon>Ascaridomorpha</taxon>
        <taxon>Ascaridoidea</taxon>
        <taxon>Toxocaridae</taxon>
        <taxon>Toxocara</taxon>
    </lineage>
</organism>
<keyword evidence="1" id="KW-0175">Coiled coil</keyword>
<proteinExistence type="predicted"/>
<evidence type="ECO:0000313" key="2">
    <source>
        <dbReference type="EMBL" id="KHN87889.1"/>
    </source>
</evidence>
<dbReference type="OrthoDB" id="5848117at2759"/>
<dbReference type="AlphaFoldDB" id="A0A0B2W2J9"/>
<feature type="coiled-coil region" evidence="1">
    <location>
        <begin position="22"/>
        <end position="53"/>
    </location>
</feature>
<reference evidence="2 3" key="1">
    <citation type="submission" date="2014-11" db="EMBL/GenBank/DDBJ databases">
        <title>Genetic blueprint of the zoonotic pathogen Toxocara canis.</title>
        <authorList>
            <person name="Zhu X.-Q."/>
            <person name="Korhonen P.K."/>
            <person name="Cai H."/>
            <person name="Young N.D."/>
            <person name="Nejsum P."/>
            <person name="von Samson-Himmelstjerna G."/>
            <person name="Boag P.R."/>
            <person name="Tan P."/>
            <person name="Li Q."/>
            <person name="Min J."/>
            <person name="Yang Y."/>
            <person name="Wang X."/>
            <person name="Fang X."/>
            <person name="Hall R.S."/>
            <person name="Hofmann A."/>
            <person name="Sternberg P.W."/>
            <person name="Jex A.R."/>
            <person name="Gasser R.B."/>
        </authorList>
    </citation>
    <scope>NUCLEOTIDE SEQUENCE [LARGE SCALE GENOMIC DNA]</scope>
    <source>
        <strain evidence="2">PN_DK_2014</strain>
    </source>
</reference>
<feature type="coiled-coil region" evidence="1">
    <location>
        <begin position="145"/>
        <end position="179"/>
    </location>
</feature>
<name>A0A0B2W2J9_TOXCA</name>
<dbReference type="EMBL" id="JPKZ01000321">
    <property type="protein sequence ID" value="KHN87889.1"/>
    <property type="molecule type" value="Genomic_DNA"/>
</dbReference>